<keyword evidence="1" id="KW-0732">Signal</keyword>
<dbReference type="EMBL" id="OW240915">
    <property type="protein sequence ID" value="CAH2286343.1"/>
    <property type="molecule type" value="Genomic_DNA"/>
</dbReference>
<keyword evidence="4" id="KW-1185">Reference proteome</keyword>
<sequence length="206" mass="24103">MKVLFVLLVGFPWVTAQYQVCPYVDPSSSQIAVISDRFHLILYLHELKPLDNLVNNLKTLSNDIRVFITIYLESELKNKRDQFNVNYTLIKKFVPEAARTDLWNFFHKSQNNDKKTSKILIVMSELYFTHSMEESLEQLKKAGVEIFILHYGKVNYDLHPIASSPKEQHIYRSLKFEELDTIQAELAQSVCVSIQNHDLIAKRERK</sequence>
<evidence type="ECO:0000313" key="4">
    <source>
        <dbReference type="Proteomes" id="UP001295444"/>
    </source>
</evidence>
<protein>
    <recommendedName>
        <fullName evidence="2">VWFA domain-containing protein</fullName>
    </recommendedName>
</protein>
<feature type="signal peptide" evidence="1">
    <location>
        <begin position="1"/>
        <end position="16"/>
    </location>
</feature>
<dbReference type="SUPFAM" id="SSF53300">
    <property type="entry name" value="vWA-like"/>
    <property type="match status" value="1"/>
</dbReference>
<evidence type="ECO:0000259" key="2">
    <source>
        <dbReference type="PROSITE" id="PS50234"/>
    </source>
</evidence>
<feature type="chain" id="PRO_5041928977" description="VWFA domain-containing protein" evidence="1">
    <location>
        <begin position="17"/>
        <end position="206"/>
    </location>
</feature>
<feature type="domain" description="VWFA" evidence="2">
    <location>
        <begin position="104"/>
        <end position="186"/>
    </location>
</feature>
<organism evidence="3 4">
    <name type="scientific">Pelobates cultripes</name>
    <name type="common">Western spadefoot toad</name>
    <dbReference type="NCBI Taxonomy" id="61616"/>
    <lineage>
        <taxon>Eukaryota</taxon>
        <taxon>Metazoa</taxon>
        <taxon>Chordata</taxon>
        <taxon>Craniata</taxon>
        <taxon>Vertebrata</taxon>
        <taxon>Euteleostomi</taxon>
        <taxon>Amphibia</taxon>
        <taxon>Batrachia</taxon>
        <taxon>Anura</taxon>
        <taxon>Pelobatoidea</taxon>
        <taxon>Pelobatidae</taxon>
        <taxon>Pelobates</taxon>
    </lineage>
</organism>
<dbReference type="InterPro" id="IPR002035">
    <property type="entry name" value="VWF_A"/>
</dbReference>
<dbReference type="PROSITE" id="PS50234">
    <property type="entry name" value="VWFA"/>
    <property type="match status" value="1"/>
</dbReference>
<reference evidence="3" key="1">
    <citation type="submission" date="2022-03" db="EMBL/GenBank/DDBJ databases">
        <authorList>
            <person name="Alioto T."/>
            <person name="Alioto T."/>
            <person name="Gomez Garrido J."/>
        </authorList>
    </citation>
    <scope>NUCLEOTIDE SEQUENCE</scope>
</reference>
<evidence type="ECO:0000313" key="3">
    <source>
        <dbReference type="EMBL" id="CAH2286343.1"/>
    </source>
</evidence>
<dbReference type="InterPro" id="IPR036465">
    <property type="entry name" value="vWFA_dom_sf"/>
</dbReference>
<dbReference type="Pfam" id="PF00092">
    <property type="entry name" value="VWA"/>
    <property type="match status" value="1"/>
</dbReference>
<dbReference type="Proteomes" id="UP001295444">
    <property type="component" value="Chromosome 04"/>
</dbReference>
<accession>A0AAD1W4E9</accession>
<gene>
    <name evidence="3" type="ORF">PECUL_23A023967</name>
</gene>
<proteinExistence type="predicted"/>
<name>A0AAD1W4E9_PELCU</name>
<evidence type="ECO:0000256" key="1">
    <source>
        <dbReference type="SAM" id="SignalP"/>
    </source>
</evidence>
<dbReference type="Gene3D" id="3.40.50.410">
    <property type="entry name" value="von Willebrand factor, type A domain"/>
    <property type="match status" value="1"/>
</dbReference>
<dbReference type="AlphaFoldDB" id="A0AAD1W4E9"/>